<feature type="transmembrane region" description="Helical" evidence="9">
    <location>
        <begin position="464"/>
        <end position="484"/>
    </location>
</feature>
<dbReference type="SUPFAM" id="SSF161093">
    <property type="entry name" value="MgtE membrane domain-like"/>
    <property type="match status" value="2"/>
</dbReference>
<dbReference type="GO" id="GO:0005886">
    <property type="term" value="C:plasma membrane"/>
    <property type="evidence" value="ECO:0007669"/>
    <property type="project" value="TreeGrafter"/>
</dbReference>
<keyword evidence="6 9" id="KW-1133">Transmembrane helix</keyword>
<feature type="domain" description="SLC41A/MgtE integral membrane" evidence="10">
    <location>
        <begin position="330"/>
        <end position="472"/>
    </location>
</feature>
<keyword evidence="5" id="KW-0460">Magnesium</keyword>
<feature type="transmembrane region" description="Helical" evidence="9">
    <location>
        <begin position="418"/>
        <end position="444"/>
    </location>
</feature>
<protein>
    <submittedName>
        <fullName evidence="11">CLUMA_CG001554, isoform A</fullName>
    </submittedName>
</protein>
<comment type="subcellular location">
    <subcellularLocation>
        <location evidence="1">Membrane</location>
        <topology evidence="1">Multi-pass membrane protein</topology>
    </subcellularLocation>
</comment>
<feature type="transmembrane region" description="Helical" evidence="9">
    <location>
        <begin position="233"/>
        <end position="253"/>
    </location>
</feature>
<evidence type="ECO:0000256" key="9">
    <source>
        <dbReference type="SAM" id="Phobius"/>
    </source>
</evidence>
<keyword evidence="3" id="KW-0813">Transport</keyword>
<feature type="domain" description="SLC41A/MgtE integral membrane" evidence="10">
    <location>
        <begin position="118"/>
        <end position="251"/>
    </location>
</feature>
<evidence type="ECO:0000256" key="7">
    <source>
        <dbReference type="ARBA" id="ARBA00023065"/>
    </source>
</evidence>
<comment type="similarity">
    <text evidence="2">Belongs to the SLC41A transporter family.</text>
</comment>
<evidence type="ECO:0000256" key="3">
    <source>
        <dbReference type="ARBA" id="ARBA00022448"/>
    </source>
</evidence>
<dbReference type="InterPro" id="IPR045349">
    <property type="entry name" value="SLC41A1-3"/>
</dbReference>
<dbReference type="FunFam" id="1.10.357.20:FF:000001">
    <property type="entry name" value="Solute carrier family 41 member 2"/>
    <property type="match status" value="1"/>
</dbReference>
<organism evidence="11 12">
    <name type="scientific">Clunio marinus</name>
    <dbReference type="NCBI Taxonomy" id="568069"/>
    <lineage>
        <taxon>Eukaryota</taxon>
        <taxon>Metazoa</taxon>
        <taxon>Ecdysozoa</taxon>
        <taxon>Arthropoda</taxon>
        <taxon>Hexapoda</taxon>
        <taxon>Insecta</taxon>
        <taxon>Pterygota</taxon>
        <taxon>Neoptera</taxon>
        <taxon>Endopterygota</taxon>
        <taxon>Diptera</taxon>
        <taxon>Nematocera</taxon>
        <taxon>Chironomoidea</taxon>
        <taxon>Chironomidae</taxon>
        <taxon>Clunio</taxon>
    </lineage>
</organism>
<sequence>MSKNYNDPELDQKPYVISENVDFPYVLKTSPSSFDGSRNSVSIASSIFESSLKESEDSEDVDRSRVTGVKQEKWWQTTIQVSIPFFIAGIGTIAAGIILGNVEHWEVFQEVSELFILVPALTGLKGNLDTTLASRLCTQANLGNMISGKEIFHMALGNIALVQVQATVAAFIVSLFSIGVGAIIKNTLRFNHITLLIASSMFTATSTCFVLDFILVFVILLTKKFKANPDNMTAPLAASIGDVVSITVLSFISSHLFKISGTQSWTTYMVIGAFCLLLPFWIMIVLRNRYTRSVLKTGWTPVLSALFISGTGGLVLERSVGEFSGYVVFQPIINGIGGNLVSVHASKMATLLHQSSLPGIIPPFTKIFQGPWKALFNGTPYAITARILILMSIPGQFLFIFIADYIHQSRSTIGIPFILTYLSFSSIQLMLLLFIAHILIHAMWRFKIDPDTASIPYLTALGDLLGSSLLMAAFAFLRAIGNVYEEKL</sequence>
<dbReference type="Proteomes" id="UP000183832">
    <property type="component" value="Unassembled WGS sequence"/>
</dbReference>
<evidence type="ECO:0000256" key="4">
    <source>
        <dbReference type="ARBA" id="ARBA00022692"/>
    </source>
</evidence>
<dbReference type="EMBL" id="CVRI01000005">
    <property type="protein sequence ID" value="CRK87752.1"/>
    <property type="molecule type" value="Genomic_DNA"/>
</dbReference>
<proteinExistence type="inferred from homology"/>
<dbReference type="FunFam" id="1.10.357.20:FF:000003">
    <property type="entry name" value="Uncharacterized protein, isoform B"/>
    <property type="match status" value="1"/>
</dbReference>
<keyword evidence="8 9" id="KW-0472">Membrane</keyword>
<dbReference type="PANTHER" id="PTHR16228">
    <property type="entry name" value="DIVALENT CATION TRANSPORTER SOLUTE CARRIER FAMILY 41"/>
    <property type="match status" value="1"/>
</dbReference>
<feature type="transmembrane region" description="Helical" evidence="9">
    <location>
        <begin position="159"/>
        <end position="184"/>
    </location>
</feature>
<reference evidence="11 12" key="1">
    <citation type="submission" date="2015-04" db="EMBL/GenBank/DDBJ databases">
        <authorList>
            <person name="Syromyatnikov M.Y."/>
            <person name="Popov V.N."/>
        </authorList>
    </citation>
    <scope>NUCLEOTIDE SEQUENCE [LARGE SCALE GENOMIC DNA]</scope>
</reference>
<feature type="transmembrane region" description="Helical" evidence="9">
    <location>
        <begin position="265"/>
        <end position="286"/>
    </location>
</feature>
<feature type="transmembrane region" description="Helical" evidence="9">
    <location>
        <begin position="196"/>
        <end position="221"/>
    </location>
</feature>
<dbReference type="OrthoDB" id="5791097at2759"/>
<dbReference type="InterPro" id="IPR036739">
    <property type="entry name" value="SLC41_membr_dom_sf"/>
</dbReference>
<dbReference type="PANTHER" id="PTHR16228:SF26">
    <property type="entry name" value="SOLUTE CARRIER FAMILY 41 MEMBER 1-LIKE PROTEIN"/>
    <property type="match status" value="1"/>
</dbReference>
<accession>A0A1J1HI81</accession>
<gene>
    <name evidence="11" type="ORF">CLUMA_CG001554</name>
</gene>
<evidence type="ECO:0000256" key="2">
    <source>
        <dbReference type="ARBA" id="ARBA00009749"/>
    </source>
</evidence>
<evidence type="ECO:0000259" key="10">
    <source>
        <dbReference type="Pfam" id="PF01769"/>
    </source>
</evidence>
<dbReference type="AlphaFoldDB" id="A0A1J1HI81"/>
<keyword evidence="4 9" id="KW-0812">Transmembrane</keyword>
<evidence type="ECO:0000256" key="6">
    <source>
        <dbReference type="ARBA" id="ARBA00022989"/>
    </source>
</evidence>
<dbReference type="Pfam" id="PF01769">
    <property type="entry name" value="MgtE"/>
    <property type="match status" value="2"/>
</dbReference>
<dbReference type="GO" id="GO:0008324">
    <property type="term" value="F:monoatomic cation transmembrane transporter activity"/>
    <property type="evidence" value="ECO:0007669"/>
    <property type="project" value="InterPro"/>
</dbReference>
<keyword evidence="7" id="KW-0406">Ion transport</keyword>
<evidence type="ECO:0000256" key="8">
    <source>
        <dbReference type="ARBA" id="ARBA00023136"/>
    </source>
</evidence>
<name>A0A1J1HI81_9DIPT</name>
<evidence type="ECO:0000256" key="1">
    <source>
        <dbReference type="ARBA" id="ARBA00004141"/>
    </source>
</evidence>
<feature type="transmembrane region" description="Helical" evidence="9">
    <location>
        <begin position="298"/>
        <end position="316"/>
    </location>
</feature>
<evidence type="ECO:0000256" key="5">
    <source>
        <dbReference type="ARBA" id="ARBA00022842"/>
    </source>
</evidence>
<dbReference type="InterPro" id="IPR006667">
    <property type="entry name" value="SLC41_membr_dom"/>
</dbReference>
<evidence type="ECO:0000313" key="12">
    <source>
        <dbReference type="Proteomes" id="UP000183832"/>
    </source>
</evidence>
<feature type="transmembrane region" description="Helical" evidence="9">
    <location>
        <begin position="381"/>
        <end position="406"/>
    </location>
</feature>
<dbReference type="Gene3D" id="1.10.357.20">
    <property type="entry name" value="SLC41 divalent cation transporters, integral membrane domain"/>
    <property type="match status" value="2"/>
</dbReference>
<evidence type="ECO:0000313" key="11">
    <source>
        <dbReference type="EMBL" id="CRK87752.1"/>
    </source>
</evidence>
<keyword evidence="12" id="KW-1185">Reference proteome</keyword>